<dbReference type="GO" id="GO:0016226">
    <property type="term" value="P:iron-sulfur cluster assembly"/>
    <property type="evidence" value="ECO:0007669"/>
    <property type="project" value="InterPro"/>
</dbReference>
<reference evidence="4 6" key="1">
    <citation type="submission" date="2018-08" db="EMBL/GenBank/DDBJ databases">
        <title>The first complete genome of Treponema rectale (CHPAT), a commensal spirochete of the bovine rectum.</title>
        <authorList>
            <person name="Staton G.J."/>
            <person name="Clegg S.R."/>
            <person name="Carter S.D."/>
            <person name="Radford A.D."/>
            <person name="Darby A."/>
            <person name="Hall N."/>
            <person name="Birtles R.J."/>
            <person name="Evans N.J."/>
        </authorList>
    </citation>
    <scope>NUCLEOTIDE SEQUENCE [LARGE SCALE GENOMIC DNA]</scope>
    <source>
        <strain evidence="4 6">CHPA</strain>
    </source>
</reference>
<feature type="domain" description="NIF system FeS cluster assembly NifU C-terminal" evidence="2">
    <location>
        <begin position="10"/>
        <end position="76"/>
    </location>
</feature>
<evidence type="ECO:0000313" key="4">
    <source>
        <dbReference type="EMBL" id="QOS40942.1"/>
    </source>
</evidence>
<evidence type="ECO:0000313" key="6">
    <source>
        <dbReference type="Proteomes" id="UP000593591"/>
    </source>
</evidence>
<protein>
    <submittedName>
        <fullName evidence="3">Fe-S cluster biogenesis protein NfuA</fullName>
    </submittedName>
    <submittedName>
        <fullName evidence="4">NifU family protein</fullName>
    </submittedName>
</protein>
<keyword evidence="5" id="KW-1185">Reference proteome</keyword>
<reference evidence="3 5" key="2">
    <citation type="submission" date="2020-08" db="EMBL/GenBank/DDBJ databases">
        <title>Genomic Encyclopedia of Type Strains, Phase IV (KMG-IV): sequencing the most valuable type-strain genomes for metagenomic binning, comparative biology and taxonomic classification.</title>
        <authorList>
            <person name="Goeker M."/>
        </authorList>
    </citation>
    <scope>NUCLEOTIDE SEQUENCE [LARGE SCALE GENOMIC DNA]</scope>
    <source>
        <strain evidence="3 5">DSM 103679</strain>
    </source>
</reference>
<dbReference type="EMBL" id="CP031517">
    <property type="protein sequence ID" value="QOS40942.1"/>
    <property type="molecule type" value="Genomic_DNA"/>
</dbReference>
<dbReference type="Proteomes" id="UP000593591">
    <property type="component" value="Chromosome"/>
</dbReference>
<evidence type="ECO:0000313" key="3">
    <source>
        <dbReference type="EMBL" id="MBB5219160.1"/>
    </source>
</evidence>
<evidence type="ECO:0000259" key="2">
    <source>
        <dbReference type="Pfam" id="PF01106"/>
    </source>
</evidence>
<dbReference type="GO" id="GO:0005506">
    <property type="term" value="F:iron ion binding"/>
    <property type="evidence" value="ECO:0007669"/>
    <property type="project" value="InterPro"/>
</dbReference>
<dbReference type="AlphaFoldDB" id="A0A840SEJ5"/>
<dbReference type="EMBL" id="JACHFR010000002">
    <property type="protein sequence ID" value="MBB5219160.1"/>
    <property type="molecule type" value="Genomic_DNA"/>
</dbReference>
<gene>
    <name evidence="4" type="ORF">DYE49_10990</name>
    <name evidence="3" type="ORF">HNP77_001529</name>
</gene>
<evidence type="ECO:0000313" key="5">
    <source>
        <dbReference type="Proteomes" id="UP000578697"/>
    </source>
</evidence>
<dbReference type="PANTHER" id="PTHR11178:SF25">
    <property type="entry name" value="NIFU-LIKE PROTEIN 3, CHLOROPLASTIC"/>
    <property type="match status" value="1"/>
</dbReference>
<accession>A0A840SEJ5</accession>
<comment type="similarity">
    <text evidence="1">Belongs to the NifU family.</text>
</comment>
<sequence>MADEALLAKVKETLEAFRPQLRADGGDMEFISIDSDNKVHLRLTGACGDCPMAMMTLKMGVERYLKETCPEITEVVQDE</sequence>
<dbReference type="PANTHER" id="PTHR11178">
    <property type="entry name" value="IRON-SULFUR CLUSTER SCAFFOLD PROTEIN NFU-RELATED"/>
    <property type="match status" value="1"/>
</dbReference>
<name>A0A840SEJ5_9SPIR</name>
<dbReference type="Pfam" id="PF01106">
    <property type="entry name" value="NifU"/>
    <property type="match status" value="1"/>
</dbReference>
<dbReference type="InterPro" id="IPR034904">
    <property type="entry name" value="FSCA_dom_sf"/>
</dbReference>
<dbReference type="RefSeq" id="WP_184652582.1">
    <property type="nucleotide sequence ID" value="NZ_JACHFR010000002.1"/>
</dbReference>
<dbReference type="Proteomes" id="UP000578697">
    <property type="component" value="Unassembled WGS sequence"/>
</dbReference>
<dbReference type="KEGG" id="trc:DYE49_10990"/>
<dbReference type="GO" id="GO:0051536">
    <property type="term" value="F:iron-sulfur cluster binding"/>
    <property type="evidence" value="ECO:0007669"/>
    <property type="project" value="InterPro"/>
</dbReference>
<dbReference type="InterPro" id="IPR001075">
    <property type="entry name" value="NIF_FeS_clus_asmbl_NifU_C"/>
</dbReference>
<organism evidence="3 5">
    <name type="scientific">Treponema rectale</name>
    <dbReference type="NCBI Taxonomy" id="744512"/>
    <lineage>
        <taxon>Bacteria</taxon>
        <taxon>Pseudomonadati</taxon>
        <taxon>Spirochaetota</taxon>
        <taxon>Spirochaetia</taxon>
        <taxon>Spirochaetales</taxon>
        <taxon>Treponemataceae</taxon>
        <taxon>Treponema</taxon>
    </lineage>
</organism>
<dbReference type="Gene3D" id="3.30.300.130">
    <property type="entry name" value="Fe-S cluster assembly (FSCA)"/>
    <property type="match status" value="1"/>
</dbReference>
<dbReference type="SUPFAM" id="SSF117916">
    <property type="entry name" value="Fe-S cluster assembly (FSCA) domain-like"/>
    <property type="match status" value="1"/>
</dbReference>
<evidence type="ECO:0000256" key="1">
    <source>
        <dbReference type="ARBA" id="ARBA00006420"/>
    </source>
</evidence>
<proteinExistence type="inferred from homology"/>